<dbReference type="Proteomes" id="UP000251485">
    <property type="component" value="Unassembled WGS sequence"/>
</dbReference>
<evidence type="ECO:0000313" key="1">
    <source>
        <dbReference type="EMBL" id="SPY96284.1"/>
    </source>
</evidence>
<reference evidence="1 2" key="1">
    <citation type="submission" date="2018-06" db="EMBL/GenBank/DDBJ databases">
        <authorList>
            <consortium name="Pathogen Informatics"/>
            <person name="Doyle S."/>
        </authorList>
    </citation>
    <scope>NUCLEOTIDE SEQUENCE [LARGE SCALE GENOMIC DNA]</scope>
    <source>
        <strain evidence="1 2">NCTC10975</strain>
    </source>
</reference>
<proteinExistence type="predicted"/>
<sequence>MIGAEKKGDDIKALIGNTLGLNILGIVSLENAWIREKYHQQYQSNKINYQKVFSMENTTISLNSSFYFRFKENYAVNKEYKKYDLGFHFSQSLNNNIALNVGV</sequence>
<evidence type="ECO:0000313" key="2">
    <source>
        <dbReference type="Proteomes" id="UP000251485"/>
    </source>
</evidence>
<accession>A0A2X2BM56</accession>
<organism evidence="1 2">
    <name type="scientific">Proteus mirabilis</name>
    <dbReference type="NCBI Taxonomy" id="584"/>
    <lineage>
        <taxon>Bacteria</taxon>
        <taxon>Pseudomonadati</taxon>
        <taxon>Pseudomonadota</taxon>
        <taxon>Gammaproteobacteria</taxon>
        <taxon>Enterobacterales</taxon>
        <taxon>Morganellaceae</taxon>
        <taxon>Proteus</taxon>
    </lineage>
</organism>
<dbReference type="AlphaFoldDB" id="A0A2X2BM56"/>
<dbReference type="EMBL" id="UAUE01000013">
    <property type="protein sequence ID" value="SPY96284.1"/>
    <property type="molecule type" value="Genomic_DNA"/>
</dbReference>
<name>A0A2X2BM56_PROMI</name>
<gene>
    <name evidence="1" type="ORF">NCTC10975_01995</name>
</gene>
<protein>
    <submittedName>
        <fullName evidence="1">Outer membrane fimbrial usher protein</fullName>
    </submittedName>
</protein>